<dbReference type="InterPro" id="IPR024932">
    <property type="entry name" value="ApbE"/>
</dbReference>
<protein>
    <submittedName>
        <fullName evidence="1">Uncharacterized protein</fullName>
    </submittedName>
</protein>
<organism evidence="1">
    <name type="scientific">marine metagenome</name>
    <dbReference type="NCBI Taxonomy" id="408172"/>
    <lineage>
        <taxon>unclassified sequences</taxon>
        <taxon>metagenomes</taxon>
        <taxon>ecological metagenomes</taxon>
    </lineage>
</organism>
<dbReference type="InterPro" id="IPR003374">
    <property type="entry name" value="ApbE-like_sf"/>
</dbReference>
<name>A0A382D7M6_9ZZZZ</name>
<dbReference type="AlphaFoldDB" id="A0A382D7M6"/>
<feature type="non-terminal residue" evidence="1">
    <location>
        <position position="76"/>
    </location>
</feature>
<dbReference type="Gene3D" id="3.10.520.10">
    <property type="entry name" value="ApbE-like domains"/>
    <property type="match status" value="1"/>
</dbReference>
<proteinExistence type="predicted"/>
<dbReference type="SUPFAM" id="SSF143631">
    <property type="entry name" value="ApbE-like"/>
    <property type="match status" value="1"/>
</dbReference>
<dbReference type="Pfam" id="PF02424">
    <property type="entry name" value="ApbE"/>
    <property type="match status" value="1"/>
</dbReference>
<sequence>MRLHPAAWIDAGGFGKGIALRLAADTLRARGVSGVVDLGGQLVVVGEAPQQVDIPGPGERIKSNNSVILRNASVAT</sequence>
<evidence type="ECO:0000313" key="1">
    <source>
        <dbReference type="EMBL" id="SVB34052.1"/>
    </source>
</evidence>
<gene>
    <name evidence="1" type="ORF">METZ01_LOCUS186906</name>
</gene>
<accession>A0A382D7M6</accession>
<reference evidence="1" key="1">
    <citation type="submission" date="2018-05" db="EMBL/GenBank/DDBJ databases">
        <authorList>
            <person name="Lanie J.A."/>
            <person name="Ng W.-L."/>
            <person name="Kazmierczak K.M."/>
            <person name="Andrzejewski T.M."/>
            <person name="Davidsen T.M."/>
            <person name="Wayne K.J."/>
            <person name="Tettelin H."/>
            <person name="Glass J.I."/>
            <person name="Rusch D."/>
            <person name="Podicherti R."/>
            <person name="Tsui H.-C.T."/>
            <person name="Winkler M.E."/>
        </authorList>
    </citation>
    <scope>NUCLEOTIDE SEQUENCE</scope>
</reference>
<dbReference type="EMBL" id="UINC01037882">
    <property type="protein sequence ID" value="SVB34052.1"/>
    <property type="molecule type" value="Genomic_DNA"/>
</dbReference>